<accession>A0A453IEZ3</accession>
<keyword evidence="1" id="KW-1133">Transmembrane helix</keyword>
<dbReference type="Proteomes" id="UP000015105">
    <property type="component" value="Chromosome 4D"/>
</dbReference>
<reference evidence="2" key="4">
    <citation type="submission" date="2019-03" db="UniProtKB">
        <authorList>
            <consortium name="EnsemblPlants"/>
        </authorList>
    </citation>
    <scope>IDENTIFICATION</scope>
</reference>
<dbReference type="Gramene" id="AET4Gv20539200.3">
    <property type="protein sequence ID" value="AET4Gv20539200.3"/>
    <property type="gene ID" value="AET4Gv20539200"/>
</dbReference>
<dbReference type="AlphaFoldDB" id="A0A453IEZ3"/>
<name>A0A453IEZ3_AEGTS</name>
<evidence type="ECO:0000313" key="3">
    <source>
        <dbReference type="Proteomes" id="UP000015105"/>
    </source>
</evidence>
<reference evidence="2" key="5">
    <citation type="journal article" date="2021" name="G3 (Bethesda)">
        <title>Aegilops tauschii genome assembly Aet v5.0 features greater sequence contiguity and improved annotation.</title>
        <authorList>
            <person name="Wang L."/>
            <person name="Zhu T."/>
            <person name="Rodriguez J.C."/>
            <person name="Deal K.R."/>
            <person name="Dubcovsky J."/>
            <person name="McGuire P.E."/>
            <person name="Lux T."/>
            <person name="Spannagl M."/>
            <person name="Mayer K.F.X."/>
            <person name="Baldrich P."/>
            <person name="Meyers B.C."/>
            <person name="Huo N."/>
            <person name="Gu Y.Q."/>
            <person name="Zhou H."/>
            <person name="Devos K.M."/>
            <person name="Bennetzen J.L."/>
            <person name="Unver T."/>
            <person name="Budak H."/>
            <person name="Gulick P.J."/>
            <person name="Galiba G."/>
            <person name="Kalapos B."/>
            <person name="Nelson D.R."/>
            <person name="Li P."/>
            <person name="You F.M."/>
            <person name="Luo M.C."/>
            <person name="Dvorak J."/>
        </authorList>
    </citation>
    <scope>NUCLEOTIDE SEQUENCE [LARGE SCALE GENOMIC DNA]</scope>
    <source>
        <strain evidence="2">cv. AL8/78</strain>
    </source>
</reference>
<evidence type="ECO:0008006" key="4">
    <source>
        <dbReference type="Google" id="ProtNLM"/>
    </source>
</evidence>
<feature type="transmembrane region" description="Helical" evidence="1">
    <location>
        <begin position="46"/>
        <end position="68"/>
    </location>
</feature>
<sequence>MFGENQECCAQFATRTARNDNGRSFGIYVRDANEIFPVYSCPQFSLFFLFVLFSFFTFIIFLFFHIVLCSGRNRFAQLSSGYMNFKAHIRRYVVDVYMGHKTTRLGSDDWNKFIADFTLRHGEFVLFYMTGRMPRAVVGGGGGEREGSNCMSNCSHETACLLTWLQLGLCFVKGGTDKKGGQLHVPH</sequence>
<organism evidence="2 3">
    <name type="scientific">Aegilops tauschii subsp. strangulata</name>
    <name type="common">Goatgrass</name>
    <dbReference type="NCBI Taxonomy" id="200361"/>
    <lineage>
        <taxon>Eukaryota</taxon>
        <taxon>Viridiplantae</taxon>
        <taxon>Streptophyta</taxon>
        <taxon>Embryophyta</taxon>
        <taxon>Tracheophyta</taxon>
        <taxon>Spermatophyta</taxon>
        <taxon>Magnoliopsida</taxon>
        <taxon>Liliopsida</taxon>
        <taxon>Poales</taxon>
        <taxon>Poaceae</taxon>
        <taxon>BOP clade</taxon>
        <taxon>Pooideae</taxon>
        <taxon>Triticodae</taxon>
        <taxon>Triticeae</taxon>
        <taxon>Triticinae</taxon>
        <taxon>Aegilops</taxon>
    </lineage>
</organism>
<evidence type="ECO:0000256" key="1">
    <source>
        <dbReference type="SAM" id="Phobius"/>
    </source>
</evidence>
<reference evidence="3" key="2">
    <citation type="journal article" date="2017" name="Nat. Plants">
        <title>The Aegilops tauschii genome reveals multiple impacts of transposons.</title>
        <authorList>
            <person name="Zhao G."/>
            <person name="Zou C."/>
            <person name="Li K."/>
            <person name="Wang K."/>
            <person name="Li T."/>
            <person name="Gao L."/>
            <person name="Zhang X."/>
            <person name="Wang H."/>
            <person name="Yang Z."/>
            <person name="Liu X."/>
            <person name="Jiang W."/>
            <person name="Mao L."/>
            <person name="Kong X."/>
            <person name="Jiao Y."/>
            <person name="Jia J."/>
        </authorList>
    </citation>
    <scope>NUCLEOTIDE SEQUENCE [LARGE SCALE GENOMIC DNA]</scope>
    <source>
        <strain evidence="3">cv. AL8/78</strain>
    </source>
</reference>
<keyword evidence="3" id="KW-1185">Reference proteome</keyword>
<reference evidence="2" key="3">
    <citation type="journal article" date="2017" name="Nature">
        <title>Genome sequence of the progenitor of the wheat D genome Aegilops tauschii.</title>
        <authorList>
            <person name="Luo M.C."/>
            <person name="Gu Y.Q."/>
            <person name="Puiu D."/>
            <person name="Wang H."/>
            <person name="Twardziok S.O."/>
            <person name="Deal K.R."/>
            <person name="Huo N."/>
            <person name="Zhu T."/>
            <person name="Wang L."/>
            <person name="Wang Y."/>
            <person name="McGuire P.E."/>
            <person name="Liu S."/>
            <person name="Long H."/>
            <person name="Ramasamy R.K."/>
            <person name="Rodriguez J.C."/>
            <person name="Van S.L."/>
            <person name="Yuan L."/>
            <person name="Wang Z."/>
            <person name="Xia Z."/>
            <person name="Xiao L."/>
            <person name="Anderson O.D."/>
            <person name="Ouyang S."/>
            <person name="Liang Y."/>
            <person name="Zimin A.V."/>
            <person name="Pertea G."/>
            <person name="Qi P."/>
            <person name="Bennetzen J.L."/>
            <person name="Dai X."/>
            <person name="Dawson M.W."/>
            <person name="Muller H.G."/>
            <person name="Kugler K."/>
            <person name="Rivarola-Duarte L."/>
            <person name="Spannagl M."/>
            <person name="Mayer K.F.X."/>
            <person name="Lu F.H."/>
            <person name="Bevan M.W."/>
            <person name="Leroy P."/>
            <person name="Li P."/>
            <person name="You F.M."/>
            <person name="Sun Q."/>
            <person name="Liu Z."/>
            <person name="Lyons E."/>
            <person name="Wicker T."/>
            <person name="Salzberg S.L."/>
            <person name="Devos K.M."/>
            <person name="Dvorak J."/>
        </authorList>
    </citation>
    <scope>NUCLEOTIDE SEQUENCE [LARGE SCALE GENOMIC DNA]</scope>
    <source>
        <strain evidence="2">cv. AL8/78</strain>
    </source>
</reference>
<proteinExistence type="predicted"/>
<keyword evidence="1" id="KW-0812">Transmembrane</keyword>
<keyword evidence="1" id="KW-0472">Membrane</keyword>
<protein>
    <recommendedName>
        <fullName evidence="4">TF-B3 domain-containing protein</fullName>
    </recommendedName>
</protein>
<reference evidence="3" key="1">
    <citation type="journal article" date="2014" name="Science">
        <title>Ancient hybridizations among the ancestral genomes of bread wheat.</title>
        <authorList>
            <consortium name="International Wheat Genome Sequencing Consortium,"/>
            <person name="Marcussen T."/>
            <person name="Sandve S.R."/>
            <person name="Heier L."/>
            <person name="Spannagl M."/>
            <person name="Pfeifer M."/>
            <person name="Jakobsen K.S."/>
            <person name="Wulff B.B."/>
            <person name="Steuernagel B."/>
            <person name="Mayer K.F."/>
            <person name="Olsen O.A."/>
        </authorList>
    </citation>
    <scope>NUCLEOTIDE SEQUENCE [LARGE SCALE GENOMIC DNA]</scope>
    <source>
        <strain evidence="3">cv. AL8/78</strain>
    </source>
</reference>
<evidence type="ECO:0000313" key="2">
    <source>
        <dbReference type="EnsemblPlants" id="AET4Gv20539200.3"/>
    </source>
</evidence>
<dbReference type="EnsemblPlants" id="AET4Gv20539200.3">
    <property type="protein sequence ID" value="AET4Gv20539200.3"/>
    <property type="gene ID" value="AET4Gv20539200"/>
</dbReference>